<protein>
    <recommendedName>
        <fullName evidence="9">Major facilitator superfamily (MFS) profile domain-containing protein</fullName>
    </recommendedName>
</protein>
<evidence type="ECO:0000256" key="2">
    <source>
        <dbReference type="ARBA" id="ARBA00022448"/>
    </source>
</evidence>
<evidence type="ECO:0000256" key="6">
    <source>
        <dbReference type="SAM" id="Phobius"/>
    </source>
</evidence>
<feature type="transmembrane region" description="Helical" evidence="6">
    <location>
        <begin position="98"/>
        <end position="116"/>
    </location>
</feature>
<feature type="transmembrane region" description="Helical" evidence="6">
    <location>
        <begin position="128"/>
        <end position="149"/>
    </location>
</feature>
<dbReference type="Gene3D" id="1.20.1250.20">
    <property type="entry name" value="MFS general substrate transporter like domains"/>
    <property type="match status" value="2"/>
</dbReference>
<dbReference type="FunFam" id="1.20.1250.20:FF:000013">
    <property type="entry name" value="MFS general substrate transporter"/>
    <property type="match status" value="1"/>
</dbReference>
<dbReference type="PANTHER" id="PTHR43791">
    <property type="entry name" value="PERMEASE-RELATED"/>
    <property type="match status" value="1"/>
</dbReference>
<dbReference type="InterPro" id="IPR036259">
    <property type="entry name" value="MFS_trans_sf"/>
</dbReference>
<dbReference type="PANTHER" id="PTHR43791:SF92">
    <property type="entry name" value="AGL026WP"/>
    <property type="match status" value="1"/>
</dbReference>
<dbReference type="AlphaFoldDB" id="A0A8H7NQH0"/>
<evidence type="ECO:0000256" key="4">
    <source>
        <dbReference type="ARBA" id="ARBA00022989"/>
    </source>
</evidence>
<dbReference type="Pfam" id="PF07690">
    <property type="entry name" value="MFS_1"/>
    <property type="match status" value="1"/>
</dbReference>
<feature type="transmembrane region" description="Helical" evidence="6">
    <location>
        <begin position="334"/>
        <end position="355"/>
    </location>
</feature>
<dbReference type="SUPFAM" id="SSF103473">
    <property type="entry name" value="MFS general substrate transporter"/>
    <property type="match status" value="1"/>
</dbReference>
<feature type="transmembrane region" description="Helical" evidence="6">
    <location>
        <begin position="276"/>
        <end position="298"/>
    </location>
</feature>
<accession>A0A8H7NQH0</accession>
<dbReference type="GO" id="GO:0022857">
    <property type="term" value="F:transmembrane transporter activity"/>
    <property type="evidence" value="ECO:0007669"/>
    <property type="project" value="InterPro"/>
</dbReference>
<dbReference type="GO" id="GO:0016020">
    <property type="term" value="C:membrane"/>
    <property type="evidence" value="ECO:0007669"/>
    <property type="project" value="UniProtKB-SubCell"/>
</dbReference>
<evidence type="ECO:0000313" key="8">
    <source>
        <dbReference type="Proteomes" id="UP000616885"/>
    </source>
</evidence>
<keyword evidence="3 6" id="KW-0812">Transmembrane</keyword>
<dbReference type="Proteomes" id="UP000616885">
    <property type="component" value="Unassembled WGS sequence"/>
</dbReference>
<dbReference type="InterPro" id="IPR011701">
    <property type="entry name" value="MFS"/>
</dbReference>
<feature type="transmembrane region" description="Helical" evidence="6">
    <location>
        <begin position="155"/>
        <end position="181"/>
    </location>
</feature>
<comment type="caution">
    <text evidence="7">The sequence shown here is derived from an EMBL/GenBank/DDBJ whole genome shotgun (WGS) entry which is preliminary data.</text>
</comment>
<reference evidence="7" key="1">
    <citation type="submission" date="2020-10" db="EMBL/GenBank/DDBJ databases">
        <title>High-Quality Genome Resource of Clonostachys rosea strain S41 by Oxford Nanopore Long-Read Sequencing.</title>
        <authorList>
            <person name="Wang H."/>
        </authorList>
    </citation>
    <scope>NUCLEOTIDE SEQUENCE</scope>
    <source>
        <strain evidence="7">S41</strain>
    </source>
</reference>
<feature type="transmembrane region" description="Helical" evidence="6">
    <location>
        <begin position="193"/>
        <end position="213"/>
    </location>
</feature>
<evidence type="ECO:0000256" key="5">
    <source>
        <dbReference type="ARBA" id="ARBA00023136"/>
    </source>
</evidence>
<keyword evidence="5 6" id="KW-0472">Membrane</keyword>
<evidence type="ECO:0000256" key="3">
    <source>
        <dbReference type="ARBA" id="ARBA00022692"/>
    </source>
</evidence>
<sequence>MAKTDVQAGSNATPDYRAIVAAWTPEERAEKEKKFLRKIDTRLLPILIVMYIMNYIDRNALPQARIQGIEQDLGLKGVEYNIVLIPSNMILGKLRPSLYLSACMVAWGVVSGATAAAHNFGGLAATRFFLGITEAPFFPGVAFLFSGWYTRKELGLRLGIFFCAAMLSGAFGGLFAAGIAAAFENNRLPSWRWLFIIEGAATVVFAVVTGFVIPDWPATTKWLTEEEKALGVVRLIEDAGEKRRASTTGPPLSLLLGTTESGSASLDNFVFGYSKINTLLLTAPPYLFTAVFCLFNTWYSDRTSKRSPHMIYPSFVAIAGIVITMATTNNGARYFALFLMLPGTYGCFQISNAWMANIGARPQKKRAISIAMNNSFGNVALVWTPYLYPASAGPRYMTAWSVNLALTVVTVLSSAALSYCLRRDNKKIEELHETITIEAGLGDKDSSHHIEQNEANATVTRRANAGAKYDV</sequence>
<dbReference type="FunFam" id="1.20.1250.20:FF:000057">
    <property type="entry name" value="MFS general substrate transporter"/>
    <property type="match status" value="1"/>
</dbReference>
<evidence type="ECO:0000256" key="1">
    <source>
        <dbReference type="ARBA" id="ARBA00004141"/>
    </source>
</evidence>
<proteinExistence type="predicted"/>
<feature type="transmembrane region" description="Helical" evidence="6">
    <location>
        <begin position="310"/>
        <end position="328"/>
    </location>
</feature>
<keyword evidence="2" id="KW-0813">Transport</keyword>
<gene>
    <name evidence="7" type="ORF">IM811_002161</name>
</gene>
<evidence type="ECO:0008006" key="9">
    <source>
        <dbReference type="Google" id="ProtNLM"/>
    </source>
</evidence>
<evidence type="ECO:0000313" key="7">
    <source>
        <dbReference type="EMBL" id="KAF9760467.1"/>
    </source>
</evidence>
<feature type="transmembrane region" description="Helical" evidence="6">
    <location>
        <begin position="367"/>
        <end position="388"/>
    </location>
</feature>
<keyword evidence="4 6" id="KW-1133">Transmembrane helix</keyword>
<dbReference type="EMBL" id="JADCTT010000001">
    <property type="protein sequence ID" value="KAF9760467.1"/>
    <property type="molecule type" value="Genomic_DNA"/>
</dbReference>
<comment type="subcellular location">
    <subcellularLocation>
        <location evidence="1">Membrane</location>
        <topology evidence="1">Multi-pass membrane protein</topology>
    </subcellularLocation>
</comment>
<organism evidence="7 8">
    <name type="scientific">Bionectria ochroleuca</name>
    <name type="common">Gliocladium roseum</name>
    <dbReference type="NCBI Taxonomy" id="29856"/>
    <lineage>
        <taxon>Eukaryota</taxon>
        <taxon>Fungi</taxon>
        <taxon>Dikarya</taxon>
        <taxon>Ascomycota</taxon>
        <taxon>Pezizomycotina</taxon>
        <taxon>Sordariomycetes</taxon>
        <taxon>Hypocreomycetidae</taxon>
        <taxon>Hypocreales</taxon>
        <taxon>Bionectriaceae</taxon>
        <taxon>Clonostachys</taxon>
    </lineage>
</organism>
<name>A0A8H7NQH0_BIOOC</name>
<feature type="transmembrane region" description="Helical" evidence="6">
    <location>
        <begin position="400"/>
        <end position="421"/>
    </location>
</feature>